<dbReference type="EMBL" id="CBTK010000228">
    <property type="protein sequence ID" value="CDH45947.1"/>
    <property type="molecule type" value="Genomic_DNA"/>
</dbReference>
<gene>
    <name evidence="1" type="ORF">BN874_3030001</name>
</gene>
<organism evidence="1 2">
    <name type="scientific">Candidatus Contendobacter odensis Run_B_J11</name>
    <dbReference type="NCBI Taxonomy" id="1400861"/>
    <lineage>
        <taxon>Bacteria</taxon>
        <taxon>Pseudomonadati</taxon>
        <taxon>Pseudomonadota</taxon>
        <taxon>Gammaproteobacteria</taxon>
        <taxon>Candidatus Competibacteraceae</taxon>
        <taxon>Candidatus Contendibacter</taxon>
    </lineage>
</organism>
<proteinExistence type="predicted"/>
<keyword evidence="2" id="KW-1185">Reference proteome</keyword>
<name>A0A7U7GCV7_9GAMM</name>
<evidence type="ECO:0000313" key="1">
    <source>
        <dbReference type="EMBL" id="CDH45947.1"/>
    </source>
</evidence>
<accession>A0A7U7GCV7</accession>
<sequence length="139" mass="15776">MVNATFEQKRQRVDLLIDRVIVTDAEVEIRYVIPTHPSSEHIRFCHLRKDYFGGPDRVGSINDEITQQVGENRMHRAPLAGAGLGVQGLDTHFPHQGTNPLASDQRPLFPQHVTEHPYSREGGLQMPFIDSVQEREIRG</sequence>
<evidence type="ECO:0000313" key="2">
    <source>
        <dbReference type="Proteomes" id="UP000019184"/>
    </source>
</evidence>
<comment type="caution">
    <text evidence="1">The sequence shown here is derived from an EMBL/GenBank/DDBJ whole genome shotgun (WGS) entry which is preliminary data.</text>
</comment>
<reference evidence="1 2" key="1">
    <citation type="journal article" date="2014" name="ISME J.">
        <title>Candidatus Competibacter-lineage genomes retrieved from metagenomes reveal functional metabolic diversity.</title>
        <authorList>
            <person name="McIlroy S.J."/>
            <person name="Albertsen M."/>
            <person name="Andresen E.K."/>
            <person name="Saunders A.M."/>
            <person name="Kristiansen R."/>
            <person name="Stokholm-Bjerregaard M."/>
            <person name="Nielsen K.L."/>
            <person name="Nielsen P.H."/>
        </authorList>
    </citation>
    <scope>NUCLEOTIDE SEQUENCE [LARGE SCALE GENOMIC DNA]</scope>
    <source>
        <strain evidence="1 2">Run_B_J11</strain>
    </source>
</reference>
<protein>
    <submittedName>
        <fullName evidence="1">Uncharacterized protein</fullName>
    </submittedName>
</protein>
<dbReference type="Proteomes" id="UP000019184">
    <property type="component" value="Unassembled WGS sequence"/>
</dbReference>
<dbReference type="AlphaFoldDB" id="A0A7U7GCV7"/>